<dbReference type="Proteomes" id="UP000216312">
    <property type="component" value="Unassembled WGS sequence"/>
</dbReference>
<organism evidence="2 3">
    <name type="scientific">candidate division WOR-3 bacterium 4484_18</name>
    <dbReference type="NCBI Taxonomy" id="2020626"/>
    <lineage>
        <taxon>Bacteria</taxon>
        <taxon>Bacteria division WOR-3</taxon>
    </lineage>
</organism>
<comment type="caution">
    <text evidence="2">The sequence shown here is derived from an EMBL/GenBank/DDBJ whole genome shotgun (WGS) entry which is preliminary data.</text>
</comment>
<evidence type="ECO:0000313" key="2">
    <source>
        <dbReference type="EMBL" id="OYV02697.1"/>
    </source>
</evidence>
<dbReference type="EMBL" id="NMUJ01000060">
    <property type="protein sequence ID" value="OYV02697.1"/>
    <property type="molecule type" value="Genomic_DNA"/>
</dbReference>
<dbReference type="CDD" id="cd08547">
    <property type="entry name" value="Type_II_cohesin"/>
    <property type="match status" value="1"/>
</dbReference>
<dbReference type="InterPro" id="IPR008965">
    <property type="entry name" value="CBM2/CBM3_carb-bd_dom_sf"/>
</dbReference>
<evidence type="ECO:0000313" key="3">
    <source>
        <dbReference type="Proteomes" id="UP000216312"/>
    </source>
</evidence>
<evidence type="ECO:0000259" key="1">
    <source>
        <dbReference type="Pfam" id="PF00963"/>
    </source>
</evidence>
<dbReference type="GO" id="GO:0030246">
    <property type="term" value="F:carbohydrate binding"/>
    <property type="evidence" value="ECO:0007669"/>
    <property type="project" value="InterPro"/>
</dbReference>
<gene>
    <name evidence="2" type="ORF">CGW93_04240</name>
</gene>
<proteinExistence type="predicted"/>
<feature type="non-terminal residue" evidence="2">
    <location>
        <position position="264"/>
    </location>
</feature>
<name>A0A257LSQ4_UNCW3</name>
<dbReference type="Gene3D" id="2.60.40.680">
    <property type="match status" value="1"/>
</dbReference>
<dbReference type="AlphaFoldDB" id="A0A257LSQ4"/>
<dbReference type="GO" id="GO:0000272">
    <property type="term" value="P:polysaccharide catabolic process"/>
    <property type="evidence" value="ECO:0007669"/>
    <property type="project" value="InterPro"/>
</dbReference>
<reference evidence="3" key="1">
    <citation type="submission" date="2017-07" db="EMBL/GenBank/DDBJ databases">
        <title>Novel pathways for hydrocarbon cycling and metabolic interdependencies in hydrothermal sediment communities.</title>
        <authorList>
            <person name="Dombrowski N."/>
            <person name="Seitz K."/>
            <person name="Teske A."/>
            <person name="Baker B."/>
        </authorList>
    </citation>
    <scope>NUCLEOTIDE SEQUENCE [LARGE SCALE GENOMIC DNA]</scope>
</reference>
<dbReference type="InterPro" id="IPR002102">
    <property type="entry name" value="Cohesin_dom"/>
</dbReference>
<dbReference type="Pfam" id="PF00963">
    <property type="entry name" value="Cohesin"/>
    <property type="match status" value="1"/>
</dbReference>
<accession>A0A257LSQ4</accession>
<dbReference type="SUPFAM" id="SSF49384">
    <property type="entry name" value="Carbohydrate-binding domain"/>
    <property type="match status" value="1"/>
</dbReference>
<sequence>MVTFPVGSWKFVPEAFSIDTTNWTYAPDSICYPDLNTDYTNENYRGILYGDVTGNWAAGQIASLHKGSKNNEIIGMPDKLFAVPGDTIEVPFTLSEGEANAFSLGLVIEYDPQIIEVISVNKTSLTKDWLMSHCAKNGILRIGLAGARSIKKGIPLKIKFHVKKSQTSPIETKIKLVEVQVNENCINDLVSTRLTISEELARFYKLSESYPNPFSTYTMIEYFLPTKSRVTLTIYNIAGEVMKVLVNELQKAGTYRVYWDGTNE</sequence>
<feature type="domain" description="Cohesin" evidence="1">
    <location>
        <begin position="84"/>
        <end position="179"/>
    </location>
</feature>
<protein>
    <recommendedName>
        <fullName evidence="1">Cohesin domain-containing protein</fullName>
    </recommendedName>
</protein>
<dbReference type="Gene3D" id="2.60.40.4070">
    <property type="match status" value="1"/>
</dbReference>